<reference evidence="1 2" key="1">
    <citation type="journal article" date="2012" name="J. Bacteriol.">
        <title>Complete genome sequence of a thermophilic methanogen, Methanocella conradii HZ254, isolated from Chinese rice field soil.</title>
        <authorList>
            <person name="Lu Z."/>
            <person name="Lu Y."/>
        </authorList>
    </citation>
    <scope>NUCLEOTIDE SEQUENCE [LARGE SCALE GENOMIC DNA]</scope>
    <source>
        <strain evidence="2">DSM 24694 / JCM 17849 / CGMCC 1.5162 / HZ254</strain>
    </source>
</reference>
<dbReference type="eggNOG" id="arCOG11678">
    <property type="taxonomic scope" value="Archaea"/>
</dbReference>
<keyword evidence="2" id="KW-1185">Reference proteome</keyword>
<sequence>MSSGSGVIENAGPVGDRPQGLIYNDDLLECVATIILLGSRPGAKSAEALPRLKKILYDYDIYMLSSMSDEDVEGLAKTIRENGVDGIKLADRKLKEKLMAIRDNARVFVSIASEHNSVRAYIDKIMKDSGAGALEEAFTSPDSKYKLRLFGAAACKKLLKQL</sequence>
<dbReference type="GeneID" id="11972684"/>
<dbReference type="AlphaFoldDB" id="H8I7M1"/>
<dbReference type="Proteomes" id="UP000005233">
    <property type="component" value="Chromosome"/>
</dbReference>
<name>H8I7M1_METCZ</name>
<dbReference type="HOGENOM" id="CLU_1631642_0_0_2"/>
<evidence type="ECO:0000313" key="2">
    <source>
        <dbReference type="Proteomes" id="UP000005233"/>
    </source>
</evidence>
<organism evidence="1 2">
    <name type="scientific">Methanocella conradii (strain DSM 24694 / JCM 17849 / CGMCC 1.5162 / HZ254)</name>
    <dbReference type="NCBI Taxonomy" id="1041930"/>
    <lineage>
        <taxon>Archaea</taxon>
        <taxon>Methanobacteriati</taxon>
        <taxon>Methanobacteriota</taxon>
        <taxon>Stenosarchaea group</taxon>
        <taxon>Methanomicrobia</taxon>
        <taxon>Methanocellales</taxon>
        <taxon>Methanocellaceae</taxon>
        <taxon>Methanocella</taxon>
    </lineage>
</organism>
<dbReference type="OrthoDB" id="385512at2157"/>
<dbReference type="STRING" id="1041930.Mtc_2506"/>
<accession>H8I7M1</accession>
<dbReference type="RefSeq" id="WP_014407062.1">
    <property type="nucleotide sequence ID" value="NC_017034.1"/>
</dbReference>
<proteinExistence type="predicted"/>
<evidence type="ECO:0000313" key="1">
    <source>
        <dbReference type="EMBL" id="AFD01231.1"/>
    </source>
</evidence>
<dbReference type="KEGG" id="mez:Mtc_2506"/>
<protein>
    <submittedName>
        <fullName evidence="1">Uncharacterized protein</fullName>
    </submittedName>
</protein>
<dbReference type="EMBL" id="CP003243">
    <property type="protein sequence ID" value="AFD01231.1"/>
    <property type="molecule type" value="Genomic_DNA"/>
</dbReference>
<gene>
    <name evidence="1" type="ordered locus">Mtc_2506</name>
</gene>